<organism evidence="2 3">
    <name type="scientific">Olpidium bornovanus</name>
    <dbReference type="NCBI Taxonomy" id="278681"/>
    <lineage>
        <taxon>Eukaryota</taxon>
        <taxon>Fungi</taxon>
        <taxon>Fungi incertae sedis</taxon>
        <taxon>Olpidiomycota</taxon>
        <taxon>Olpidiomycotina</taxon>
        <taxon>Olpidiomycetes</taxon>
        <taxon>Olpidiales</taxon>
        <taxon>Olpidiaceae</taxon>
        <taxon>Olpidium</taxon>
    </lineage>
</organism>
<name>A0A8H7ZS91_9FUNG</name>
<dbReference type="AlphaFoldDB" id="A0A8H7ZS91"/>
<feature type="region of interest" description="Disordered" evidence="1">
    <location>
        <begin position="62"/>
        <end position="92"/>
    </location>
</feature>
<evidence type="ECO:0000313" key="2">
    <source>
        <dbReference type="EMBL" id="KAG5458103.1"/>
    </source>
</evidence>
<protein>
    <submittedName>
        <fullName evidence="2">Uncharacterized protein</fullName>
    </submittedName>
</protein>
<dbReference type="OrthoDB" id="10661301at2759"/>
<evidence type="ECO:0000313" key="3">
    <source>
        <dbReference type="Proteomes" id="UP000673691"/>
    </source>
</evidence>
<reference evidence="2 3" key="1">
    <citation type="journal article" name="Sci. Rep.">
        <title>Genome-scale phylogenetic analyses confirm Olpidium as the closest living zoosporic fungus to the non-flagellated, terrestrial fungi.</title>
        <authorList>
            <person name="Chang Y."/>
            <person name="Rochon D."/>
            <person name="Sekimoto S."/>
            <person name="Wang Y."/>
            <person name="Chovatia M."/>
            <person name="Sandor L."/>
            <person name="Salamov A."/>
            <person name="Grigoriev I.V."/>
            <person name="Stajich J.E."/>
            <person name="Spatafora J.W."/>
        </authorList>
    </citation>
    <scope>NUCLEOTIDE SEQUENCE [LARGE SCALE GENOMIC DNA]</scope>
    <source>
        <strain evidence="2">S191</strain>
    </source>
</reference>
<dbReference type="Proteomes" id="UP000673691">
    <property type="component" value="Unassembled WGS sequence"/>
</dbReference>
<dbReference type="EMBL" id="JAEFCI010008978">
    <property type="protein sequence ID" value="KAG5458103.1"/>
    <property type="molecule type" value="Genomic_DNA"/>
</dbReference>
<feature type="compositionally biased region" description="Polar residues" evidence="1">
    <location>
        <begin position="24"/>
        <end position="35"/>
    </location>
</feature>
<sequence length="454" mass="50690">MKDEAAFTISQRVRAPPKGPTSPNPVTTTTFSKSSIPRRGEGFRSLSGGYWNFMFARGVTTGPSCLTGPSNTRRSSSASRATARRISDVSKRPALSSVEMRWRSPRKCRPPFRSATMGFISESFTISGDSRPTRLKAISCAENVRAPNSSIPSAMMLLPDIRPVPRVHLRRRNMVKLRSADVFTREKAFYEIYPITAPMIVRPSEERKRKQPAIWHQTQARTPLRDFPEVIIIFTSTENSVVGGHRQHHCGRASIVLHDLLSALHLPEQAQEVNEHNAVGKLRPRLDVVDFAPLFRHGGEGDDVAEVPPQPVLRVVDVVDEGFRVLNRAAVERDDHQAGTFRTVPLVYRAELNTDGSFAAPGDEDLTARERKAVPRDARKSVQIRRSEAHIRFPAAGVIFTAALQINKRQALAVPLRRQHLLHVAEDSANADLRVRIHASRIPEEHLQLPDMAV</sequence>
<gene>
    <name evidence="2" type="ORF">BJ554DRAFT_1746</name>
</gene>
<feature type="region of interest" description="Disordered" evidence="1">
    <location>
        <begin position="1"/>
        <end position="39"/>
    </location>
</feature>
<feature type="compositionally biased region" description="Low complexity" evidence="1">
    <location>
        <begin position="70"/>
        <end position="81"/>
    </location>
</feature>
<keyword evidence="3" id="KW-1185">Reference proteome</keyword>
<accession>A0A8H7ZS91</accession>
<proteinExistence type="predicted"/>
<evidence type="ECO:0000256" key="1">
    <source>
        <dbReference type="SAM" id="MobiDB-lite"/>
    </source>
</evidence>
<comment type="caution">
    <text evidence="2">The sequence shown here is derived from an EMBL/GenBank/DDBJ whole genome shotgun (WGS) entry which is preliminary data.</text>
</comment>